<comment type="function">
    <text evidence="1">The proteasome is a multicatalytic proteinase complex which is characterized by its ability to cleave peptides with Arg, Phe, Tyr, Leu, and Glu adjacent to the leaving group at neutral or slightly basic pH. The proteasome has an ATP-dependent proteolytic activity.</text>
</comment>
<keyword evidence="10" id="KW-0539">Nucleus</keyword>
<evidence type="ECO:0000256" key="1">
    <source>
        <dbReference type="ARBA" id="ARBA00002000"/>
    </source>
</evidence>
<keyword evidence="9 11" id="KW-0647">Proteasome</keyword>
<dbReference type="PANTHER" id="PTHR11599">
    <property type="entry name" value="PROTEASOME SUBUNIT ALPHA/BETA"/>
    <property type="match status" value="1"/>
</dbReference>
<dbReference type="PROSITE" id="PS51800">
    <property type="entry name" value="ZF_CHHC_U11_48K"/>
    <property type="match status" value="2"/>
</dbReference>
<dbReference type="InterPro" id="IPR000426">
    <property type="entry name" value="Proteasome_asu_N"/>
</dbReference>
<protein>
    <recommendedName>
        <fullName evidence="4">Proteasome subunit alpha type-4</fullName>
    </recommendedName>
</protein>
<dbReference type="GO" id="GO:0019773">
    <property type="term" value="C:proteasome core complex, alpha-subunit complex"/>
    <property type="evidence" value="ECO:0007669"/>
    <property type="project" value="UniProtKB-UniRule"/>
</dbReference>
<keyword evidence="5" id="KW-0963">Cytoplasm</keyword>
<evidence type="ECO:0000256" key="5">
    <source>
        <dbReference type="ARBA" id="ARBA00022490"/>
    </source>
</evidence>
<dbReference type="FunFam" id="3.60.20.10:FF:000022">
    <property type="entry name" value="Proteasome subunit alpha type"/>
    <property type="match status" value="1"/>
</dbReference>
<dbReference type="Pfam" id="PF05253">
    <property type="entry name" value="zf-U11-48K"/>
    <property type="match status" value="2"/>
</dbReference>
<evidence type="ECO:0000256" key="6">
    <source>
        <dbReference type="ARBA" id="ARBA00022723"/>
    </source>
</evidence>
<sequence length="629" mass="71237">MEPDIIVTCPYNPAHRIRQYKLMSHIVKCKKSADTKNKVECPLNKSHIVDHDHLREHIATCPSLGNLVDVNTGHVKQETDIIVDSYRPLENWDEEPEVRSYNPMEASANKQVMRCMPGLSKSERKKFRDNERMRIANLKGVNTARTTSLLVKDTVQELPLRPPRGTPATLFDAETKQNDSDKSQINDNLDASTQAESTHEFQNLFYKTLYDKLAPECDDTNQQSEHPLHSTDMGASARDYSQHTNGKEKNLPFFNQNHETKVKKTQLNETFEIFNDNIKKEKNECVSENTSRASERVTDKLLALLKNNSDVKKVESVEEIGKISQNNKDSGERGLKWDDVFDKFNDRLAHLTDIQNAAAEESARLLKQLNELKARRYDTRTTIFSPEGRLYQVEYAMEAISHAGTCLGILANDGILLAAEKRNTNKLLDEVFFSEKIYKLNDDIVCSVAGITSDANVLTNELRLIAQRYLLQYGEAIPCEQLVSWLCDVKQAYTQYGGKRPFGVSILYMGWDKYYGYQLYQSDPSGNYGGWKATCIGNNSAAAVSSLKQEYKEGETTLKDAMVLAIKVLSKTLDMNKLSAEKVEMAILTRENGKTKTKILPANEVDALIAEHDRQEALAEQAKKDKQKS</sequence>
<dbReference type="InterPro" id="IPR050115">
    <property type="entry name" value="Proteasome_alpha"/>
</dbReference>
<evidence type="ECO:0000256" key="7">
    <source>
        <dbReference type="ARBA" id="ARBA00022771"/>
    </source>
</evidence>
<evidence type="ECO:0000256" key="3">
    <source>
        <dbReference type="ARBA" id="ARBA00004496"/>
    </source>
</evidence>
<dbReference type="InterPro" id="IPR016050">
    <property type="entry name" value="Proteasome_bsu_CS"/>
</dbReference>
<evidence type="ECO:0000256" key="4">
    <source>
        <dbReference type="ARBA" id="ARBA00021341"/>
    </source>
</evidence>
<evidence type="ECO:0000256" key="10">
    <source>
        <dbReference type="ARBA" id="ARBA00023242"/>
    </source>
</evidence>
<feature type="domain" description="CHHC U11-48K-type" evidence="13">
    <location>
        <begin position="6"/>
        <end position="33"/>
    </location>
</feature>
<dbReference type="AlphaFoldDB" id="A0A0J7KT49"/>
<dbReference type="GO" id="GO:0005737">
    <property type="term" value="C:cytoplasm"/>
    <property type="evidence" value="ECO:0007669"/>
    <property type="project" value="UniProtKB-SubCell"/>
</dbReference>
<dbReference type="STRING" id="67767.A0A0J7KT49"/>
<dbReference type="GO" id="GO:0008270">
    <property type="term" value="F:zinc ion binding"/>
    <property type="evidence" value="ECO:0007669"/>
    <property type="project" value="UniProtKB-KW"/>
</dbReference>
<dbReference type="NCBIfam" id="NF003075">
    <property type="entry name" value="PRK03996.1"/>
    <property type="match status" value="1"/>
</dbReference>
<feature type="domain" description="CHHC U11-48K-type" evidence="13">
    <location>
        <begin position="38"/>
        <end position="65"/>
    </location>
</feature>
<feature type="region of interest" description="Disordered" evidence="12">
    <location>
        <begin position="217"/>
        <end position="242"/>
    </location>
</feature>
<dbReference type="Pfam" id="PF00227">
    <property type="entry name" value="Proteasome"/>
    <property type="match status" value="1"/>
</dbReference>
<dbReference type="Proteomes" id="UP000036403">
    <property type="component" value="Unassembled WGS sequence"/>
</dbReference>
<dbReference type="InterPro" id="IPR036236">
    <property type="entry name" value="Znf_C2H2_sf"/>
</dbReference>
<evidence type="ECO:0000256" key="2">
    <source>
        <dbReference type="ARBA" id="ARBA00004123"/>
    </source>
</evidence>
<organism evidence="14 15">
    <name type="scientific">Lasius niger</name>
    <name type="common">Black garden ant</name>
    <dbReference type="NCBI Taxonomy" id="67767"/>
    <lineage>
        <taxon>Eukaryota</taxon>
        <taxon>Metazoa</taxon>
        <taxon>Ecdysozoa</taxon>
        <taxon>Arthropoda</taxon>
        <taxon>Hexapoda</taxon>
        <taxon>Insecta</taxon>
        <taxon>Pterygota</taxon>
        <taxon>Neoptera</taxon>
        <taxon>Endopterygota</taxon>
        <taxon>Hymenoptera</taxon>
        <taxon>Apocrita</taxon>
        <taxon>Aculeata</taxon>
        <taxon>Formicoidea</taxon>
        <taxon>Formicidae</taxon>
        <taxon>Formicinae</taxon>
        <taxon>Lasius</taxon>
        <taxon>Lasius</taxon>
    </lineage>
</organism>
<dbReference type="SUPFAM" id="SSF57667">
    <property type="entry name" value="beta-beta-alpha zinc fingers"/>
    <property type="match status" value="1"/>
</dbReference>
<comment type="subcellular location">
    <subcellularLocation>
        <location evidence="3">Cytoplasm</location>
    </subcellularLocation>
    <subcellularLocation>
        <location evidence="2">Nucleus</location>
    </subcellularLocation>
</comment>
<comment type="caution">
    <text evidence="14">The sequence shown here is derived from an EMBL/GenBank/DDBJ whole genome shotgun (WGS) entry which is preliminary data.</text>
</comment>
<dbReference type="GO" id="GO:0006511">
    <property type="term" value="P:ubiquitin-dependent protein catabolic process"/>
    <property type="evidence" value="ECO:0007669"/>
    <property type="project" value="InterPro"/>
</dbReference>
<dbReference type="OrthoDB" id="431557at2759"/>
<dbReference type="InterPro" id="IPR022776">
    <property type="entry name" value="TRM13/UPF0224_CHHC_Znf_dom"/>
</dbReference>
<reference evidence="14 15" key="1">
    <citation type="submission" date="2015-04" db="EMBL/GenBank/DDBJ databases">
        <title>Lasius niger genome sequencing.</title>
        <authorList>
            <person name="Konorov E.A."/>
            <person name="Nikitin M.A."/>
            <person name="Kirill M.V."/>
            <person name="Chang P."/>
        </authorList>
    </citation>
    <scope>NUCLEOTIDE SEQUENCE [LARGE SCALE GENOMIC DNA]</scope>
    <source>
        <tissue evidence="14">Whole</tissue>
    </source>
</reference>
<evidence type="ECO:0000256" key="11">
    <source>
        <dbReference type="PROSITE-ProRule" id="PRU00808"/>
    </source>
</evidence>
<proteinExistence type="inferred from homology"/>
<evidence type="ECO:0000313" key="15">
    <source>
        <dbReference type="Proteomes" id="UP000036403"/>
    </source>
</evidence>
<comment type="similarity">
    <text evidence="11">Belongs to the peptidase T1A family.</text>
</comment>
<dbReference type="PROSITE" id="PS51475">
    <property type="entry name" value="PROTEASOME_ALPHA_2"/>
    <property type="match status" value="1"/>
</dbReference>
<evidence type="ECO:0000256" key="8">
    <source>
        <dbReference type="ARBA" id="ARBA00022833"/>
    </source>
</evidence>
<dbReference type="GO" id="GO:0005634">
    <property type="term" value="C:nucleus"/>
    <property type="evidence" value="ECO:0007669"/>
    <property type="project" value="UniProtKB-SubCell"/>
</dbReference>
<evidence type="ECO:0000259" key="13">
    <source>
        <dbReference type="PROSITE" id="PS51800"/>
    </source>
</evidence>
<dbReference type="Gene3D" id="3.60.20.10">
    <property type="entry name" value="Glutamine Phosphoribosylpyrophosphate, subunit 1, domain 1"/>
    <property type="match status" value="1"/>
</dbReference>
<keyword evidence="7" id="KW-0863">Zinc-finger</keyword>
<accession>A0A0J7KT49</accession>
<dbReference type="PROSITE" id="PS00388">
    <property type="entry name" value="PROTEASOME_ALPHA_1"/>
    <property type="match status" value="1"/>
</dbReference>
<dbReference type="InterPro" id="IPR023332">
    <property type="entry name" value="Proteasome_alpha-type"/>
</dbReference>
<keyword evidence="6" id="KW-0479">Metal-binding</keyword>
<dbReference type="EMBL" id="LBMM01003526">
    <property type="protein sequence ID" value="KMQ93419.1"/>
    <property type="molecule type" value="Genomic_DNA"/>
</dbReference>
<keyword evidence="8" id="KW-0862">Zinc</keyword>
<dbReference type="SMART" id="SM00948">
    <property type="entry name" value="Proteasome_A_N"/>
    <property type="match status" value="1"/>
</dbReference>
<feature type="compositionally biased region" description="Basic and acidic residues" evidence="12">
    <location>
        <begin position="173"/>
        <end position="184"/>
    </location>
</feature>
<dbReference type="PaxDb" id="67767-A0A0J7KT49"/>
<dbReference type="SUPFAM" id="SSF56235">
    <property type="entry name" value="N-terminal nucleophile aminohydrolases (Ntn hydrolases)"/>
    <property type="match status" value="1"/>
</dbReference>
<gene>
    <name evidence="14" type="ORF">RF55_6483</name>
</gene>
<evidence type="ECO:0000313" key="14">
    <source>
        <dbReference type="EMBL" id="KMQ93419.1"/>
    </source>
</evidence>
<evidence type="ECO:0000256" key="9">
    <source>
        <dbReference type="ARBA" id="ARBA00022942"/>
    </source>
</evidence>
<dbReference type="InterPro" id="IPR001353">
    <property type="entry name" value="Proteasome_sua/b"/>
</dbReference>
<evidence type="ECO:0000256" key="12">
    <source>
        <dbReference type="SAM" id="MobiDB-lite"/>
    </source>
</evidence>
<name>A0A0J7KT49_LASNI</name>
<keyword evidence="15" id="KW-1185">Reference proteome</keyword>
<dbReference type="Pfam" id="PF10584">
    <property type="entry name" value="Proteasome_A_N"/>
    <property type="match status" value="1"/>
</dbReference>
<feature type="region of interest" description="Disordered" evidence="12">
    <location>
        <begin position="159"/>
        <end position="186"/>
    </location>
</feature>
<dbReference type="PROSITE" id="PS00854">
    <property type="entry name" value="PROTEASOME_BETA_1"/>
    <property type="match status" value="1"/>
</dbReference>
<dbReference type="InterPro" id="IPR029055">
    <property type="entry name" value="Ntn_hydrolases_N"/>
</dbReference>
<dbReference type="CDD" id="cd03752">
    <property type="entry name" value="proteasome_alpha_type_4"/>
    <property type="match status" value="1"/>
</dbReference>